<dbReference type="KEGG" id="bsan:CHH28_13820"/>
<sequence>MSIHLLIGITMTPPHLTLVSWKSADSSLSGWERPGDGQIVHFLHGNGFCSRTLWPLAQQLPSDWRLIFTDIPGHGGSARPSVGMPDWQGMARSIADQLQVLADGQPVQAVGHSMGGC</sequence>
<name>A0A222FMD9_9GAMM</name>
<dbReference type="GO" id="GO:0016020">
    <property type="term" value="C:membrane"/>
    <property type="evidence" value="ECO:0007669"/>
    <property type="project" value="TreeGrafter"/>
</dbReference>
<protein>
    <recommendedName>
        <fullName evidence="1">AB hydrolase-1 domain-containing protein</fullName>
    </recommendedName>
</protein>
<dbReference type="InterPro" id="IPR029058">
    <property type="entry name" value="AB_hydrolase_fold"/>
</dbReference>
<evidence type="ECO:0000313" key="2">
    <source>
        <dbReference type="EMBL" id="ASP39684.1"/>
    </source>
</evidence>
<dbReference type="Gene3D" id="3.40.50.1820">
    <property type="entry name" value="alpha/beta hydrolase"/>
    <property type="match status" value="1"/>
</dbReference>
<dbReference type="AlphaFoldDB" id="A0A222FMD9"/>
<dbReference type="Pfam" id="PF12697">
    <property type="entry name" value="Abhydrolase_6"/>
    <property type="match status" value="1"/>
</dbReference>
<keyword evidence="3" id="KW-1185">Reference proteome</keyword>
<proteinExistence type="predicted"/>
<dbReference type="Proteomes" id="UP000202440">
    <property type="component" value="Chromosome"/>
</dbReference>
<dbReference type="InterPro" id="IPR000073">
    <property type="entry name" value="AB_hydrolase_1"/>
</dbReference>
<evidence type="ECO:0000313" key="3">
    <source>
        <dbReference type="Proteomes" id="UP000202440"/>
    </source>
</evidence>
<accession>A0A222FMD9</accession>
<dbReference type="EMBL" id="CP022530">
    <property type="protein sequence ID" value="ASP39684.1"/>
    <property type="molecule type" value="Genomic_DNA"/>
</dbReference>
<gene>
    <name evidence="2" type="ORF">CHH28_13820</name>
</gene>
<evidence type="ECO:0000259" key="1">
    <source>
        <dbReference type="Pfam" id="PF12697"/>
    </source>
</evidence>
<dbReference type="PANTHER" id="PTHR43798">
    <property type="entry name" value="MONOACYLGLYCEROL LIPASE"/>
    <property type="match status" value="1"/>
</dbReference>
<dbReference type="PANTHER" id="PTHR43798:SF33">
    <property type="entry name" value="HYDROLASE, PUTATIVE (AFU_ORTHOLOGUE AFUA_2G14860)-RELATED"/>
    <property type="match status" value="1"/>
</dbReference>
<organism evidence="2 3">
    <name type="scientific">Bacterioplanes sanyensis</name>
    <dbReference type="NCBI Taxonomy" id="1249553"/>
    <lineage>
        <taxon>Bacteria</taxon>
        <taxon>Pseudomonadati</taxon>
        <taxon>Pseudomonadota</taxon>
        <taxon>Gammaproteobacteria</taxon>
        <taxon>Oceanospirillales</taxon>
        <taxon>Oceanospirillaceae</taxon>
        <taxon>Bacterioplanes</taxon>
    </lineage>
</organism>
<dbReference type="InterPro" id="IPR050266">
    <property type="entry name" value="AB_hydrolase_sf"/>
</dbReference>
<feature type="domain" description="AB hydrolase-1" evidence="1">
    <location>
        <begin position="42"/>
        <end position="116"/>
    </location>
</feature>
<reference evidence="2 3" key="1">
    <citation type="submission" date="2017-07" db="EMBL/GenBank/DDBJ databases">
        <title>Annotated genome sequence of Bacterioplanes sanyensis isolated from Red Sea.</title>
        <authorList>
            <person name="Rehman Z.U."/>
        </authorList>
    </citation>
    <scope>NUCLEOTIDE SEQUENCE [LARGE SCALE GENOMIC DNA]</scope>
    <source>
        <strain evidence="2 3">NV9</strain>
    </source>
</reference>
<dbReference type="SUPFAM" id="SSF53474">
    <property type="entry name" value="alpha/beta-Hydrolases"/>
    <property type="match status" value="1"/>
</dbReference>